<keyword evidence="3" id="KW-0998">Cell outer membrane</keyword>
<evidence type="ECO:0000256" key="1">
    <source>
        <dbReference type="ARBA" id="ARBA00004442"/>
    </source>
</evidence>
<comment type="subcellular location">
    <subcellularLocation>
        <location evidence="1">Cell outer membrane</location>
    </subcellularLocation>
</comment>
<dbReference type="Gene3D" id="2.40.170.20">
    <property type="entry name" value="TonB-dependent receptor, beta-barrel domain"/>
    <property type="match status" value="1"/>
</dbReference>
<proteinExistence type="predicted"/>
<name>X1MM15_9ZZZZ</name>
<accession>X1MM15</accession>
<sequence>PKPANGRNLVSIAILVNYVDKMYASWDASLSDPNNPNSEPVGRLGEMADSYLLLGANIRVRKFLIKNLSLNLKASNILDTKYHYATSPNAEWADKGLLGNGRYFQAALSYGF</sequence>
<organism evidence="4">
    <name type="scientific">marine sediment metagenome</name>
    <dbReference type="NCBI Taxonomy" id="412755"/>
    <lineage>
        <taxon>unclassified sequences</taxon>
        <taxon>metagenomes</taxon>
        <taxon>ecological metagenomes</taxon>
    </lineage>
</organism>
<evidence type="ECO:0000256" key="2">
    <source>
        <dbReference type="ARBA" id="ARBA00023136"/>
    </source>
</evidence>
<dbReference type="EMBL" id="BARV01007396">
    <property type="protein sequence ID" value="GAI07409.1"/>
    <property type="molecule type" value="Genomic_DNA"/>
</dbReference>
<dbReference type="GO" id="GO:0009279">
    <property type="term" value="C:cell outer membrane"/>
    <property type="evidence" value="ECO:0007669"/>
    <property type="project" value="UniProtKB-SubCell"/>
</dbReference>
<comment type="caution">
    <text evidence="4">The sequence shown here is derived from an EMBL/GenBank/DDBJ whole genome shotgun (WGS) entry which is preliminary data.</text>
</comment>
<evidence type="ECO:0000256" key="3">
    <source>
        <dbReference type="ARBA" id="ARBA00023237"/>
    </source>
</evidence>
<evidence type="ECO:0000313" key="4">
    <source>
        <dbReference type="EMBL" id="GAI07409.1"/>
    </source>
</evidence>
<gene>
    <name evidence="4" type="ORF">S06H3_15069</name>
</gene>
<dbReference type="InterPro" id="IPR036942">
    <property type="entry name" value="Beta-barrel_TonB_sf"/>
</dbReference>
<feature type="non-terminal residue" evidence="4">
    <location>
        <position position="1"/>
    </location>
</feature>
<dbReference type="SUPFAM" id="SSF56935">
    <property type="entry name" value="Porins"/>
    <property type="match status" value="1"/>
</dbReference>
<keyword evidence="2" id="KW-0472">Membrane</keyword>
<reference evidence="4" key="1">
    <citation type="journal article" date="2014" name="Front. Microbiol.">
        <title>High frequency of phylogenetically diverse reductive dehalogenase-homologous genes in deep subseafloor sedimentary metagenomes.</title>
        <authorList>
            <person name="Kawai M."/>
            <person name="Futagami T."/>
            <person name="Toyoda A."/>
            <person name="Takaki Y."/>
            <person name="Nishi S."/>
            <person name="Hori S."/>
            <person name="Arai W."/>
            <person name="Tsubouchi T."/>
            <person name="Morono Y."/>
            <person name="Uchiyama I."/>
            <person name="Ito T."/>
            <person name="Fujiyama A."/>
            <person name="Inagaki F."/>
            <person name="Takami H."/>
        </authorList>
    </citation>
    <scope>NUCLEOTIDE SEQUENCE</scope>
    <source>
        <strain evidence="4">Expedition CK06-06</strain>
    </source>
</reference>
<dbReference type="AlphaFoldDB" id="X1MM15"/>
<protein>
    <submittedName>
        <fullName evidence="4">Uncharacterized protein</fullName>
    </submittedName>
</protein>